<feature type="transmembrane region" description="Helical" evidence="1">
    <location>
        <begin position="37"/>
        <end position="60"/>
    </location>
</feature>
<proteinExistence type="predicted"/>
<comment type="caution">
    <text evidence="2">The sequence shown here is derived from an EMBL/GenBank/DDBJ whole genome shotgun (WGS) entry which is preliminary data.</text>
</comment>
<evidence type="ECO:0000313" key="3">
    <source>
        <dbReference type="Proteomes" id="UP001451303"/>
    </source>
</evidence>
<dbReference type="Proteomes" id="UP001451303">
    <property type="component" value="Unassembled WGS sequence"/>
</dbReference>
<keyword evidence="1" id="KW-1133">Transmembrane helix</keyword>
<feature type="transmembrane region" description="Helical" evidence="1">
    <location>
        <begin position="82"/>
        <end position="103"/>
    </location>
</feature>
<keyword evidence="1" id="KW-0472">Membrane</keyword>
<keyword evidence="1" id="KW-0812">Transmembrane</keyword>
<sequence length="157" mass="17902">MTVSSRCGSRCGTGRRRGSRDIRAPSRFKSCFSSLKIRWLSVQSIAWVSSGVMALAWMIADPTTPELACNSNIPTHGSRREIIWQVSCACQVFFGLFFAWKVSFSEGKSRWMRETNKLGAWEEGAKHRERKSFNIPFRPFPHESVPSRVVIIYPVNK</sequence>
<gene>
    <name evidence="2" type="ORF">QR685DRAFT_210882</name>
</gene>
<organism evidence="2 3">
    <name type="scientific">Neurospora intermedia</name>
    <dbReference type="NCBI Taxonomy" id="5142"/>
    <lineage>
        <taxon>Eukaryota</taxon>
        <taxon>Fungi</taxon>
        <taxon>Dikarya</taxon>
        <taxon>Ascomycota</taxon>
        <taxon>Pezizomycotina</taxon>
        <taxon>Sordariomycetes</taxon>
        <taxon>Sordariomycetidae</taxon>
        <taxon>Sordariales</taxon>
        <taxon>Sordariaceae</taxon>
        <taxon>Neurospora</taxon>
    </lineage>
</organism>
<keyword evidence="3" id="KW-1185">Reference proteome</keyword>
<evidence type="ECO:0000256" key="1">
    <source>
        <dbReference type="SAM" id="Phobius"/>
    </source>
</evidence>
<accession>A0ABR3DIR7</accession>
<name>A0ABR3DIR7_NEUIN</name>
<dbReference type="EMBL" id="JAVLET010000003">
    <property type="protein sequence ID" value="KAL0471681.1"/>
    <property type="molecule type" value="Genomic_DNA"/>
</dbReference>
<evidence type="ECO:0000313" key="2">
    <source>
        <dbReference type="EMBL" id="KAL0471681.1"/>
    </source>
</evidence>
<protein>
    <submittedName>
        <fullName evidence="2">Uncharacterized protein</fullName>
    </submittedName>
</protein>
<reference evidence="2 3" key="1">
    <citation type="submission" date="2023-09" db="EMBL/GenBank/DDBJ databases">
        <title>Multi-omics analysis of a traditional fermented food reveals byproduct-associated fungal strains for waste-to-food upcycling.</title>
        <authorList>
            <consortium name="Lawrence Berkeley National Laboratory"/>
            <person name="Rekdal V.M."/>
            <person name="Villalobos-Escobedo J.M."/>
            <person name="Rodriguez-Valeron N."/>
            <person name="Garcia M.O."/>
            <person name="Vasquez D.P."/>
            <person name="Damayanti I."/>
            <person name="Sorensen P.M."/>
            <person name="Baidoo E.E."/>
            <person name="De Carvalho A.C."/>
            <person name="Riley R."/>
            <person name="Lipzen A."/>
            <person name="He G."/>
            <person name="Yan M."/>
            <person name="Haridas S."/>
            <person name="Daum C."/>
            <person name="Yoshinaga Y."/>
            <person name="Ng V."/>
            <person name="Grigoriev I.V."/>
            <person name="Munk R."/>
            <person name="Nuraida L."/>
            <person name="Wijaya C.H."/>
            <person name="Morales P.-C."/>
            <person name="Keasling J.D."/>
        </authorList>
    </citation>
    <scope>NUCLEOTIDE SEQUENCE [LARGE SCALE GENOMIC DNA]</scope>
    <source>
        <strain evidence="2 3">FGSC 2613</strain>
    </source>
</reference>